<feature type="compositionally biased region" description="Low complexity" evidence="6">
    <location>
        <begin position="597"/>
        <end position="615"/>
    </location>
</feature>
<protein>
    <submittedName>
        <fullName evidence="9">Rho GTPase-activating protein domain protein</fullName>
    </submittedName>
</protein>
<dbReference type="Gene3D" id="2.10.110.10">
    <property type="entry name" value="Cysteine Rich Protein"/>
    <property type="match status" value="2"/>
</dbReference>
<feature type="region of interest" description="Disordered" evidence="6">
    <location>
        <begin position="415"/>
        <end position="514"/>
    </location>
</feature>
<feature type="compositionally biased region" description="Polar residues" evidence="6">
    <location>
        <begin position="345"/>
        <end position="371"/>
    </location>
</feature>
<feature type="compositionally biased region" description="Polar residues" evidence="6">
    <location>
        <begin position="322"/>
        <end position="338"/>
    </location>
</feature>
<name>A0A167V4R5_9EURO</name>
<feature type="compositionally biased region" description="Polar residues" evidence="6">
    <location>
        <begin position="296"/>
        <end position="314"/>
    </location>
</feature>
<feature type="region of interest" description="Disordered" evidence="6">
    <location>
        <begin position="692"/>
        <end position="781"/>
    </location>
</feature>
<keyword evidence="2 4" id="KW-0479">Metal-binding</keyword>
<dbReference type="InterPro" id="IPR001781">
    <property type="entry name" value="Znf_LIM"/>
</dbReference>
<dbReference type="CDD" id="cd09395">
    <property type="entry name" value="LIM2_Rga"/>
    <property type="match status" value="1"/>
</dbReference>
<evidence type="ECO:0000256" key="2">
    <source>
        <dbReference type="ARBA" id="ARBA00022723"/>
    </source>
</evidence>
<dbReference type="Gene3D" id="1.10.555.10">
    <property type="entry name" value="Rho GTPase activation protein"/>
    <property type="match status" value="1"/>
</dbReference>
<feature type="compositionally biased region" description="Basic and acidic residues" evidence="6">
    <location>
        <begin position="721"/>
        <end position="737"/>
    </location>
</feature>
<feature type="compositionally biased region" description="Polar residues" evidence="6">
    <location>
        <begin position="616"/>
        <end position="628"/>
    </location>
</feature>
<dbReference type="Proteomes" id="UP000242877">
    <property type="component" value="Unassembled WGS sequence"/>
</dbReference>
<feature type="compositionally biased region" description="Low complexity" evidence="6">
    <location>
        <begin position="443"/>
        <end position="471"/>
    </location>
</feature>
<dbReference type="PROSITE" id="PS00478">
    <property type="entry name" value="LIM_DOMAIN_1"/>
    <property type="match status" value="1"/>
</dbReference>
<dbReference type="InterPro" id="IPR050729">
    <property type="entry name" value="Rho-GAP"/>
</dbReference>
<feature type="compositionally biased region" description="Polar residues" evidence="6">
    <location>
        <begin position="269"/>
        <end position="280"/>
    </location>
</feature>
<evidence type="ECO:0000256" key="5">
    <source>
        <dbReference type="SAM" id="Coils"/>
    </source>
</evidence>
<keyword evidence="1" id="KW-0343">GTPase activation</keyword>
<sequence length="1340" mass="144308">MDDPIAQYDVSLDEGDVVYPCNECGEPLEEGKAYELGGKRWHIDCFRCNTCNTLLDNRENILLLGDGSLICVNCTYSCSVCGCKIEDLAILTGDQAFCGPCFKCRNCKKTIENLRYARTSQGIFCMECHDTLMARRRKRTVRGAHAHGTGNGGGGGTAAGQRPAKPSANKNLDKSLPSLPLSAVQETRSPSIVDYYGGRGDSASTPSSKRNGASPMSPPMSGNADNNFLPSSTFNRHRGGSLASHNTDLSNTEEFLIPVAFDPCPQPPTKASTERQPSPSRSERASPLDKFHTPRTGATSHFSEAHSRFTSPSRTPIPDDNILTSPFGTASNASIASSSRDHHLPTSNLTSPSHGGTSGGNVQAQSINASPYANDPKNRDFFKLQDVPKRKKVGEGLSNSSSASSINNLGAGLGPSLQNLQASPGNGVSSPNLPLRSTSLRNKSSSHSMKQHQHPSSSSQSQLPSQYLKSSISREPSPLRNRPDLGPVTTTVNNQNKHGLASPDPFSAMPSLTRTPSITSDFGYGLSRGAADDPHLPQSMSDDKIVNEKASQKTLSPSLKTQDSMSTTIAEDSAISTGIRRRPSVPEVDVTPFPAINTTGSGNTTTDTTGTSTTTKSQSRPASSSKDQSFFSFAHLRRASRGGSVGHNDFHGTPSPSLLRYSTGGDFSMDEDISRILSGEDLASLNATISATSRDNESVVTPTTTNNNNHGSGNRSSIFKRMSDSMRHARSVSDRSSRSKQQVHGHMASASSSSALVMSGAGTSGALPKSPSSPVPTLGSIAHELSSPSAMTTSSMSDDVAWLKAELQRERSKNAEKEARIAELEKAVAASPSRGQNLSGSGGSRRTDIGSRVAEVVELYHKAALERLEQLRREAASGNTTPNEISEKAQEYLNEFSDDVEKVKETCREEVERLIQRRNDIMEEITEQEKQKQQCLQEFAQLSTKNAQLTDMNNEIVVQIRQLYKANSGNPGAAATAAAAQGVMSPPLAKQQHLFGKHPTEHIGAFEEGTVSTAEHGPAVAVVQGPQVVNIRKGQPKKFTWKRGGQNVAKVTKGIRGAFTSREGQIGGAAGAHNGPGNGINSQGQGTHFVETPAYSSLPSNGVEPTVITAEKQGGGGFGFFGNQKNKPKPSAGSTQTVVEQPELFGVELVQRIEVEKKCIPEIVDRCINEVESRGMDVEGIYRKSGGSSQVQMIQQGFEKDSKDLNISDPEIDIHSVTSVLKQYFRKLPTPLITYDVYDLLLVTVDIEPAPARIEAVQRALLQLPRVHRDVLERLIFHLKKVIEREPENLMTCQNVSVVLAPTLMRPESIDREFSDVANKNEALKFIIDYAHDIFMGMED</sequence>
<evidence type="ECO:0000256" key="4">
    <source>
        <dbReference type="PROSITE-ProRule" id="PRU00125"/>
    </source>
</evidence>
<evidence type="ECO:0000256" key="1">
    <source>
        <dbReference type="ARBA" id="ARBA00022468"/>
    </source>
</evidence>
<evidence type="ECO:0000256" key="3">
    <source>
        <dbReference type="ARBA" id="ARBA00022833"/>
    </source>
</evidence>
<dbReference type="InterPro" id="IPR000198">
    <property type="entry name" value="RhoGAP_dom"/>
</dbReference>
<feature type="region of interest" description="Disordered" evidence="6">
    <location>
        <begin position="259"/>
        <end position="379"/>
    </location>
</feature>
<dbReference type="PANTHER" id="PTHR23176">
    <property type="entry name" value="RHO/RAC/CDC GTPASE-ACTIVATING PROTEIN"/>
    <property type="match status" value="1"/>
</dbReference>
<dbReference type="PROSITE" id="PS50023">
    <property type="entry name" value="LIM_DOMAIN_2"/>
    <property type="match status" value="1"/>
</dbReference>
<feature type="compositionally biased region" description="Polar residues" evidence="6">
    <location>
        <begin position="552"/>
        <end position="576"/>
    </location>
</feature>
<evidence type="ECO:0000259" key="8">
    <source>
        <dbReference type="PROSITE" id="PS50238"/>
    </source>
</evidence>
<dbReference type="SUPFAM" id="SSF48350">
    <property type="entry name" value="GTPase activation domain, GAP"/>
    <property type="match status" value="1"/>
</dbReference>
<gene>
    <name evidence="9" type="ORF">AAP_05987</name>
</gene>
<dbReference type="GO" id="GO:0005938">
    <property type="term" value="C:cell cortex"/>
    <property type="evidence" value="ECO:0007669"/>
    <property type="project" value="UniProtKB-ARBA"/>
</dbReference>
<reference evidence="9 10" key="1">
    <citation type="journal article" date="2016" name="Genome Biol. Evol.">
        <title>Divergent and convergent evolution of fungal pathogenicity.</title>
        <authorList>
            <person name="Shang Y."/>
            <person name="Xiao G."/>
            <person name="Zheng P."/>
            <person name="Cen K."/>
            <person name="Zhan S."/>
            <person name="Wang C."/>
        </authorList>
    </citation>
    <scope>NUCLEOTIDE SEQUENCE [LARGE SCALE GENOMIC DNA]</scope>
    <source>
        <strain evidence="9 10">ARSEF 7405</strain>
    </source>
</reference>
<keyword evidence="10" id="KW-1185">Reference proteome</keyword>
<keyword evidence="3 4" id="KW-0862">Zinc</keyword>
<feature type="region of interest" description="Disordered" evidence="6">
    <location>
        <begin position="139"/>
        <end position="246"/>
    </location>
</feature>
<feature type="coiled-coil region" evidence="5">
    <location>
        <begin position="854"/>
        <end position="945"/>
    </location>
</feature>
<dbReference type="SMART" id="SM00324">
    <property type="entry name" value="RhoGAP"/>
    <property type="match status" value="1"/>
</dbReference>
<dbReference type="GO" id="GO:0007165">
    <property type="term" value="P:signal transduction"/>
    <property type="evidence" value="ECO:0007669"/>
    <property type="project" value="InterPro"/>
</dbReference>
<feature type="compositionally biased region" description="Polar residues" evidence="6">
    <location>
        <begin position="488"/>
        <end position="497"/>
    </location>
</feature>
<feature type="domain" description="LIM zinc-binding" evidence="7">
    <location>
        <begin position="19"/>
        <end position="81"/>
    </location>
</feature>
<evidence type="ECO:0000259" key="7">
    <source>
        <dbReference type="PROSITE" id="PS50023"/>
    </source>
</evidence>
<dbReference type="PROSITE" id="PS50238">
    <property type="entry name" value="RHOGAP"/>
    <property type="match status" value="1"/>
</dbReference>
<feature type="region of interest" description="Disordered" evidence="6">
    <location>
        <begin position="826"/>
        <end position="847"/>
    </location>
</feature>
<dbReference type="InterPro" id="IPR008936">
    <property type="entry name" value="Rho_GTPase_activation_prot"/>
</dbReference>
<dbReference type="CDD" id="cd00159">
    <property type="entry name" value="RhoGAP"/>
    <property type="match status" value="1"/>
</dbReference>
<dbReference type="OrthoDB" id="79452at2759"/>
<feature type="compositionally biased region" description="Gly residues" evidence="6">
    <location>
        <begin position="1068"/>
        <end position="1078"/>
    </location>
</feature>
<dbReference type="Pfam" id="PF00412">
    <property type="entry name" value="LIM"/>
    <property type="match status" value="1"/>
</dbReference>
<proteinExistence type="predicted"/>
<feature type="region of interest" description="Disordered" evidence="6">
    <location>
        <begin position="1068"/>
        <end position="1088"/>
    </location>
</feature>
<feature type="compositionally biased region" description="Polar residues" evidence="6">
    <location>
        <begin position="223"/>
        <end position="234"/>
    </location>
</feature>
<dbReference type="CDD" id="cd09394">
    <property type="entry name" value="LIM1_Rga"/>
    <property type="match status" value="1"/>
</dbReference>
<feature type="domain" description="Rho-GAP" evidence="8">
    <location>
        <begin position="1147"/>
        <end position="1335"/>
    </location>
</feature>
<dbReference type="Pfam" id="PF00620">
    <property type="entry name" value="RhoGAP"/>
    <property type="match status" value="1"/>
</dbReference>
<accession>A0A167V4R5</accession>
<organism evidence="9 10">
    <name type="scientific">Ascosphaera apis ARSEF 7405</name>
    <dbReference type="NCBI Taxonomy" id="392613"/>
    <lineage>
        <taxon>Eukaryota</taxon>
        <taxon>Fungi</taxon>
        <taxon>Dikarya</taxon>
        <taxon>Ascomycota</taxon>
        <taxon>Pezizomycotina</taxon>
        <taxon>Eurotiomycetes</taxon>
        <taxon>Eurotiomycetidae</taxon>
        <taxon>Onygenales</taxon>
        <taxon>Ascosphaeraceae</taxon>
        <taxon>Ascosphaera</taxon>
    </lineage>
</organism>
<evidence type="ECO:0000256" key="6">
    <source>
        <dbReference type="SAM" id="MobiDB-lite"/>
    </source>
</evidence>
<keyword evidence="5" id="KW-0175">Coiled coil</keyword>
<comment type="caution">
    <text evidence="9">The sequence shown here is derived from an EMBL/GenBank/DDBJ whole genome shotgun (WGS) entry which is preliminary data.</text>
</comment>
<feature type="compositionally biased region" description="Basic and acidic residues" evidence="6">
    <location>
        <begin position="281"/>
        <end position="292"/>
    </location>
</feature>
<dbReference type="GO" id="GO:0046872">
    <property type="term" value="F:metal ion binding"/>
    <property type="evidence" value="ECO:0007669"/>
    <property type="project" value="UniProtKB-KW"/>
</dbReference>
<keyword evidence="4" id="KW-0440">LIM domain</keyword>
<feature type="region of interest" description="Disordered" evidence="6">
    <location>
        <begin position="550"/>
        <end position="628"/>
    </location>
</feature>
<feature type="compositionally biased region" description="Gly residues" evidence="6">
    <location>
        <begin position="149"/>
        <end position="158"/>
    </location>
</feature>
<evidence type="ECO:0000313" key="10">
    <source>
        <dbReference type="Proteomes" id="UP000242877"/>
    </source>
</evidence>
<feature type="compositionally biased region" description="Polar residues" evidence="6">
    <location>
        <begin position="202"/>
        <end position="211"/>
    </location>
</feature>
<dbReference type="VEuPathDB" id="FungiDB:AAP_05987"/>
<feature type="compositionally biased region" description="Polar residues" evidence="6">
    <location>
        <begin position="416"/>
        <end position="442"/>
    </location>
</feature>
<dbReference type="FunFam" id="1.10.555.10:FF:000043">
    <property type="entry name" value="Rho GTPase activator Rga"/>
    <property type="match status" value="1"/>
</dbReference>
<evidence type="ECO:0000313" key="9">
    <source>
        <dbReference type="EMBL" id="KZZ87041.1"/>
    </source>
</evidence>
<dbReference type="GO" id="GO:0005096">
    <property type="term" value="F:GTPase activator activity"/>
    <property type="evidence" value="ECO:0007669"/>
    <property type="project" value="UniProtKB-KW"/>
</dbReference>
<dbReference type="PANTHER" id="PTHR23176:SF128">
    <property type="entry name" value="RHO GTPASE-ACTIVATING PROTEIN RGD1"/>
    <property type="match status" value="1"/>
</dbReference>
<dbReference type="EMBL" id="AZGZ01000040">
    <property type="protein sequence ID" value="KZZ87041.1"/>
    <property type="molecule type" value="Genomic_DNA"/>
</dbReference>
<dbReference type="SMART" id="SM00132">
    <property type="entry name" value="LIM"/>
    <property type="match status" value="2"/>
</dbReference>